<dbReference type="InterPro" id="IPR017927">
    <property type="entry name" value="FAD-bd_FR_type"/>
</dbReference>
<evidence type="ECO:0000256" key="2">
    <source>
        <dbReference type="ARBA" id="ARBA00001974"/>
    </source>
</evidence>
<dbReference type="Gene3D" id="1.10.490.10">
    <property type="entry name" value="Globins"/>
    <property type="match status" value="1"/>
</dbReference>
<dbReference type="InterPro" id="IPR017938">
    <property type="entry name" value="Riboflavin_synthase-like_b-brl"/>
</dbReference>
<feature type="compositionally biased region" description="Acidic residues" evidence="17">
    <location>
        <begin position="31"/>
        <end position="44"/>
    </location>
</feature>
<dbReference type="GO" id="GO:0009636">
    <property type="term" value="P:response to toxic substance"/>
    <property type="evidence" value="ECO:0007669"/>
    <property type="project" value="UniProtKB-KW"/>
</dbReference>
<comment type="cofactor">
    <cofactor evidence="2">
        <name>FAD</name>
        <dbReference type="ChEBI" id="CHEBI:57692"/>
    </cofactor>
</comment>
<dbReference type="InterPro" id="IPR039261">
    <property type="entry name" value="FNR_nucleotide-bd"/>
</dbReference>
<evidence type="ECO:0000256" key="17">
    <source>
        <dbReference type="SAM" id="MobiDB-lite"/>
    </source>
</evidence>
<evidence type="ECO:0000256" key="3">
    <source>
        <dbReference type="ARBA" id="ARBA00006401"/>
    </source>
</evidence>
<comment type="cofactor">
    <cofactor evidence="1">
        <name>heme b</name>
        <dbReference type="ChEBI" id="CHEBI:60344"/>
    </cofactor>
</comment>
<evidence type="ECO:0000256" key="1">
    <source>
        <dbReference type="ARBA" id="ARBA00001970"/>
    </source>
</evidence>
<dbReference type="FunFam" id="1.10.490.10:FF:000003">
    <property type="entry name" value="Flavohemoprotein"/>
    <property type="match status" value="1"/>
</dbReference>
<feature type="domain" description="Globin" evidence="18">
    <location>
        <begin position="58"/>
        <end position="195"/>
    </location>
</feature>
<evidence type="ECO:0000256" key="7">
    <source>
        <dbReference type="ARBA" id="ARBA00022630"/>
    </source>
</evidence>
<dbReference type="OrthoDB" id="436496at2759"/>
<dbReference type="CDD" id="cd06184">
    <property type="entry name" value="flavohem_like_fad_nad_binding"/>
    <property type="match status" value="1"/>
</dbReference>
<evidence type="ECO:0000256" key="10">
    <source>
        <dbReference type="ARBA" id="ARBA00022857"/>
    </source>
</evidence>
<dbReference type="GO" id="GO:0019825">
    <property type="term" value="F:oxygen binding"/>
    <property type="evidence" value="ECO:0007669"/>
    <property type="project" value="InterPro"/>
</dbReference>
<keyword evidence="5" id="KW-0216">Detoxification</keyword>
<reference evidence="20 21" key="1">
    <citation type="journal article" date="2015" name="Genome Biol. Evol.">
        <title>Phylogenomic analyses indicate that early fungi evolved digesting cell walls of algal ancestors of land plants.</title>
        <authorList>
            <person name="Chang Y."/>
            <person name="Wang S."/>
            <person name="Sekimoto S."/>
            <person name="Aerts A.L."/>
            <person name="Choi C."/>
            <person name="Clum A."/>
            <person name="LaButti K.M."/>
            <person name="Lindquist E.A."/>
            <person name="Yee Ngan C."/>
            <person name="Ohm R.A."/>
            <person name="Salamov A.A."/>
            <person name="Grigoriev I.V."/>
            <person name="Spatafora J.W."/>
            <person name="Berbee M.L."/>
        </authorList>
    </citation>
    <scope>NUCLEOTIDE SEQUENCE [LARGE SCALE GENOMIC DNA]</scope>
    <source>
        <strain evidence="20 21">NRRL 28638</strain>
    </source>
</reference>
<keyword evidence="6" id="KW-0349">Heme</keyword>
<dbReference type="GO" id="GO:0071949">
    <property type="term" value="F:FAD binding"/>
    <property type="evidence" value="ECO:0007669"/>
    <property type="project" value="TreeGrafter"/>
</dbReference>
<dbReference type="NCBIfam" id="NF009805">
    <property type="entry name" value="PRK13289.1"/>
    <property type="match status" value="1"/>
</dbReference>
<keyword evidence="13" id="KW-0520">NAD</keyword>
<keyword evidence="7" id="KW-0285">Flavoprotein</keyword>
<dbReference type="SUPFAM" id="SSF52343">
    <property type="entry name" value="Ferredoxin reductase-like, C-terminal NADP-linked domain"/>
    <property type="match status" value="1"/>
</dbReference>
<keyword evidence="11" id="KW-0560">Oxidoreductase</keyword>
<evidence type="ECO:0000256" key="8">
    <source>
        <dbReference type="ARBA" id="ARBA00022723"/>
    </source>
</evidence>
<dbReference type="GO" id="GO:0071218">
    <property type="term" value="P:cellular response to misfolded protein"/>
    <property type="evidence" value="ECO:0007669"/>
    <property type="project" value="EnsemblFungi"/>
</dbReference>
<keyword evidence="12" id="KW-0408">Iron</keyword>
<accession>A0A137NSM0</accession>
<dbReference type="PROSITE" id="PS51384">
    <property type="entry name" value="FAD_FR"/>
    <property type="match status" value="1"/>
</dbReference>
<feature type="compositionally biased region" description="Basic and acidic residues" evidence="17">
    <location>
        <begin position="21"/>
        <end position="30"/>
    </location>
</feature>
<feature type="domain" description="FAD-binding FR-type" evidence="19">
    <location>
        <begin position="209"/>
        <end position="320"/>
    </location>
</feature>
<name>A0A137NSM0_CONC2</name>
<dbReference type="AlphaFoldDB" id="A0A137NSM0"/>
<evidence type="ECO:0000256" key="15">
    <source>
        <dbReference type="ARBA" id="ARBA00049433"/>
    </source>
</evidence>
<dbReference type="Proteomes" id="UP000070444">
    <property type="component" value="Unassembled WGS sequence"/>
</dbReference>
<evidence type="ECO:0000256" key="4">
    <source>
        <dbReference type="ARBA" id="ARBA00012229"/>
    </source>
</evidence>
<dbReference type="PANTHER" id="PTHR43396">
    <property type="entry name" value="FLAVOHEMOPROTEIN"/>
    <property type="match status" value="1"/>
</dbReference>
<dbReference type="PROSITE" id="PS01033">
    <property type="entry name" value="GLOBIN"/>
    <property type="match status" value="1"/>
</dbReference>
<evidence type="ECO:0000256" key="13">
    <source>
        <dbReference type="ARBA" id="ARBA00023027"/>
    </source>
</evidence>
<dbReference type="GO" id="GO:0016966">
    <property type="term" value="F:nitric oxide reductase activity"/>
    <property type="evidence" value="ECO:0007669"/>
    <property type="project" value="EnsemblFungi"/>
</dbReference>
<dbReference type="GO" id="GO:0046210">
    <property type="term" value="P:nitric oxide catabolic process"/>
    <property type="evidence" value="ECO:0007669"/>
    <property type="project" value="TreeGrafter"/>
</dbReference>
<dbReference type="InterPro" id="IPR009050">
    <property type="entry name" value="Globin-like_sf"/>
</dbReference>
<dbReference type="SUPFAM" id="SSF46458">
    <property type="entry name" value="Globin-like"/>
    <property type="match status" value="1"/>
</dbReference>
<evidence type="ECO:0000256" key="12">
    <source>
        <dbReference type="ARBA" id="ARBA00023004"/>
    </source>
</evidence>
<dbReference type="OMA" id="EICAAWG"/>
<dbReference type="PANTHER" id="PTHR43396:SF9">
    <property type="entry name" value="NITRIC OXIDE DIOXYGENASE"/>
    <property type="match status" value="1"/>
</dbReference>
<dbReference type="GO" id="GO:0071500">
    <property type="term" value="P:cellular response to nitrosative stress"/>
    <property type="evidence" value="ECO:0007669"/>
    <property type="project" value="TreeGrafter"/>
</dbReference>
<dbReference type="InterPro" id="IPR001433">
    <property type="entry name" value="OxRdtase_FAD/NAD-bd"/>
</dbReference>
<dbReference type="STRING" id="796925.A0A137NSM0"/>
<evidence type="ECO:0000256" key="16">
    <source>
        <dbReference type="ARBA" id="ARBA00056398"/>
    </source>
</evidence>
<dbReference type="CDD" id="cd08922">
    <property type="entry name" value="FHb-globin"/>
    <property type="match status" value="1"/>
</dbReference>
<dbReference type="InterPro" id="IPR012292">
    <property type="entry name" value="Globin/Proto"/>
</dbReference>
<comment type="function">
    <text evidence="16">In the presence of oxygen and NADH, it has NADH oxidase activity, which leads to the generation of superoxide and H(2)O(2). Under anaerobic conditions, it also exhibits nitric oxide reductase and FAD reductase activities. However, all these reactions are much lower than NOD activity.</text>
</comment>
<comment type="catalytic activity">
    <reaction evidence="15">
        <text>2 nitric oxide + NADPH + 2 O2 = 2 nitrate + NADP(+) + H(+)</text>
        <dbReference type="Rhea" id="RHEA:19465"/>
        <dbReference type="ChEBI" id="CHEBI:15378"/>
        <dbReference type="ChEBI" id="CHEBI:15379"/>
        <dbReference type="ChEBI" id="CHEBI:16480"/>
        <dbReference type="ChEBI" id="CHEBI:17632"/>
        <dbReference type="ChEBI" id="CHEBI:57783"/>
        <dbReference type="ChEBI" id="CHEBI:58349"/>
        <dbReference type="EC" id="1.14.12.17"/>
    </reaction>
</comment>
<dbReference type="Pfam" id="PF00042">
    <property type="entry name" value="Globin"/>
    <property type="match status" value="1"/>
</dbReference>
<comment type="catalytic activity">
    <reaction evidence="14">
        <text>2 nitric oxide + NADH + 2 O2 = 2 nitrate + NAD(+) + H(+)</text>
        <dbReference type="Rhea" id="RHEA:19469"/>
        <dbReference type="ChEBI" id="CHEBI:15378"/>
        <dbReference type="ChEBI" id="CHEBI:15379"/>
        <dbReference type="ChEBI" id="CHEBI:16480"/>
        <dbReference type="ChEBI" id="CHEBI:17632"/>
        <dbReference type="ChEBI" id="CHEBI:57540"/>
        <dbReference type="ChEBI" id="CHEBI:57945"/>
        <dbReference type="EC" id="1.14.12.17"/>
    </reaction>
</comment>
<sequence>MNSNRLFELARKREAEKARIQAGKNLKEIESDADPNDSDSDGDSNCDSNSASDCDSVNISARQIELVKATAPVLANRGVEITTHFYKNMLGDNPELKNLFNLTHQATGAQAAALAHAVWLYADNIDNLDGLKSAISRIGNKHASLGVKPDDYSIVGKYLLFSIKSVLGDSIDDETLESWKEAYKQLAGVFIKTEGDLYKSAKNTPGGWSDWRRFVVSKKIQESNEIISFYLTPEDGNLLPNFKPGQFVTVRCFIPELSVFQLRQYSLSDTFDDKYFRISVKREYAIQDKPEGYISNILHNSVKEGSVIEVSMPYGDFFLNVDSQDPVVLISGGVGLTPMMSMLKSLIKQGSGRKISFIHAARSGEVHAMKEDLEFIVKENPQVSKVVFYESVTEKDMKNKTYDHIGRINLDIIRKELLPTNADYYLCGPIQFMTIQKDKLRNLGIQEDRIHSEIFSTS</sequence>
<protein>
    <recommendedName>
        <fullName evidence="4">nitric oxide dioxygenase</fullName>
        <ecNumber evidence="4">1.14.12.17</ecNumber>
    </recommendedName>
</protein>
<evidence type="ECO:0000256" key="9">
    <source>
        <dbReference type="ARBA" id="ARBA00022827"/>
    </source>
</evidence>
<dbReference type="EC" id="1.14.12.17" evidence="4"/>
<dbReference type="GO" id="GO:1902170">
    <property type="term" value="P:cellular response to reactive nitrogen species"/>
    <property type="evidence" value="ECO:0007669"/>
    <property type="project" value="EnsemblFungi"/>
</dbReference>
<organism evidence="20 21">
    <name type="scientific">Conidiobolus coronatus (strain ATCC 28846 / CBS 209.66 / NRRL 28638)</name>
    <name type="common">Delacroixia coronata</name>
    <dbReference type="NCBI Taxonomy" id="796925"/>
    <lineage>
        <taxon>Eukaryota</taxon>
        <taxon>Fungi</taxon>
        <taxon>Fungi incertae sedis</taxon>
        <taxon>Zoopagomycota</taxon>
        <taxon>Entomophthoromycotina</taxon>
        <taxon>Entomophthoromycetes</taxon>
        <taxon>Entomophthorales</taxon>
        <taxon>Ancylistaceae</taxon>
        <taxon>Conidiobolus</taxon>
    </lineage>
</organism>
<dbReference type="GO" id="GO:0008941">
    <property type="term" value="F:nitric oxide dioxygenase NAD(P)H activity"/>
    <property type="evidence" value="ECO:0007669"/>
    <property type="project" value="UniProtKB-EC"/>
</dbReference>
<dbReference type="Gene3D" id="2.40.30.10">
    <property type="entry name" value="Translation factors"/>
    <property type="match status" value="1"/>
</dbReference>
<dbReference type="GO" id="GO:0034599">
    <property type="term" value="P:cellular response to oxidative stress"/>
    <property type="evidence" value="ECO:0007669"/>
    <property type="project" value="EnsemblFungi"/>
</dbReference>
<dbReference type="GO" id="GO:0020037">
    <property type="term" value="F:heme binding"/>
    <property type="evidence" value="ECO:0007669"/>
    <property type="project" value="InterPro"/>
</dbReference>
<evidence type="ECO:0000256" key="6">
    <source>
        <dbReference type="ARBA" id="ARBA00022617"/>
    </source>
</evidence>
<evidence type="ECO:0000256" key="5">
    <source>
        <dbReference type="ARBA" id="ARBA00022575"/>
    </source>
</evidence>
<feature type="region of interest" description="Disordered" evidence="17">
    <location>
        <begin position="21"/>
        <end position="53"/>
    </location>
</feature>
<dbReference type="Pfam" id="PF00175">
    <property type="entry name" value="NAD_binding_1"/>
    <property type="match status" value="1"/>
</dbReference>
<dbReference type="InterPro" id="IPR000971">
    <property type="entry name" value="Globin"/>
</dbReference>
<evidence type="ECO:0000256" key="14">
    <source>
        <dbReference type="ARBA" id="ARBA00048649"/>
    </source>
</evidence>
<evidence type="ECO:0000313" key="21">
    <source>
        <dbReference type="Proteomes" id="UP000070444"/>
    </source>
</evidence>
<dbReference type="GO" id="GO:0005759">
    <property type="term" value="C:mitochondrial matrix"/>
    <property type="evidence" value="ECO:0007669"/>
    <property type="project" value="EnsemblFungi"/>
</dbReference>
<dbReference type="SUPFAM" id="SSF63380">
    <property type="entry name" value="Riboflavin synthase domain-like"/>
    <property type="match status" value="1"/>
</dbReference>
<evidence type="ECO:0000259" key="19">
    <source>
        <dbReference type="PROSITE" id="PS51384"/>
    </source>
</evidence>
<keyword evidence="21" id="KW-1185">Reference proteome</keyword>
<evidence type="ECO:0000313" key="20">
    <source>
        <dbReference type="EMBL" id="KXN65758.1"/>
    </source>
</evidence>
<evidence type="ECO:0000256" key="11">
    <source>
        <dbReference type="ARBA" id="ARBA00023002"/>
    </source>
</evidence>
<dbReference type="Gene3D" id="3.40.50.80">
    <property type="entry name" value="Nucleotide-binding domain of ferredoxin-NADP reductase (FNR) module"/>
    <property type="match status" value="1"/>
</dbReference>
<keyword evidence="9" id="KW-0274">FAD</keyword>
<comment type="similarity">
    <text evidence="3">In the C-terminal section; belongs to the flavoprotein pyridine nucleotide cytochrome reductase family.</text>
</comment>
<keyword evidence="8" id="KW-0479">Metal-binding</keyword>
<dbReference type="GO" id="GO:0046872">
    <property type="term" value="F:metal ion binding"/>
    <property type="evidence" value="ECO:0007669"/>
    <property type="project" value="UniProtKB-KW"/>
</dbReference>
<dbReference type="EMBL" id="KQ964822">
    <property type="protein sequence ID" value="KXN65758.1"/>
    <property type="molecule type" value="Genomic_DNA"/>
</dbReference>
<evidence type="ECO:0000259" key="18">
    <source>
        <dbReference type="PROSITE" id="PS01033"/>
    </source>
</evidence>
<proteinExistence type="inferred from homology"/>
<keyword evidence="10" id="KW-0521">NADP</keyword>
<dbReference type="GO" id="GO:0005829">
    <property type="term" value="C:cytosol"/>
    <property type="evidence" value="ECO:0007669"/>
    <property type="project" value="EnsemblFungi"/>
</dbReference>
<dbReference type="FunFam" id="2.40.30.10:FF:000034">
    <property type="entry name" value="Flavohemoprotein"/>
    <property type="match status" value="1"/>
</dbReference>
<gene>
    <name evidence="20" type="ORF">CONCODRAFT_12578</name>
</gene>
<dbReference type="FunFam" id="3.40.50.80:FF:000010">
    <property type="entry name" value="Flavohemoprotein"/>
    <property type="match status" value="1"/>
</dbReference>